<dbReference type="SUPFAM" id="SSF53383">
    <property type="entry name" value="PLP-dependent transferases"/>
    <property type="match status" value="1"/>
</dbReference>
<sequence>MTNKPTKFDSLINVTQPKLPDFNEFTKHLKDIWDRKWLTNDGPKHNQFKDELKNYLSANNVELFTNGHLALEIAIKALELKGEIITTPFTFASTTHAIVNCGLTPIFCDVDSTTYNIDVNQIEKHITDQTSAILAVHVFGTPCDVEGIQEIADKYNLKVIYDAAHAFGVEIDGKPIGNFGDISMFSLHATKVFNSIEGGLLTFNDETLTSKLKALKNFGLTTPDSVDYVGTNAKMNEFQASMGLCNLSNIEEDIGYRKYVSKLYTEGLKNLSNITLLFRQENIRHNYSYYPVLLKDVKMRDELHENLKKYNIITRKYFYPLVNDFNCYNFDSSLTPVAKNISERVLCLPIYSDLDPEVVKAICNTIRYELGEMSND</sequence>
<accession>A0ABS2DNI8</accession>
<dbReference type="Proteomes" id="UP001518925">
    <property type="component" value="Unassembled WGS sequence"/>
</dbReference>
<comment type="caution">
    <text evidence="4">The sequence shown here is derived from an EMBL/GenBank/DDBJ whole genome shotgun (WGS) entry which is preliminary data.</text>
</comment>
<organism evidence="4 5">
    <name type="scientific">Bacillus suaedaesalsae</name>
    <dbReference type="NCBI Taxonomy" id="2810349"/>
    <lineage>
        <taxon>Bacteria</taxon>
        <taxon>Bacillati</taxon>
        <taxon>Bacillota</taxon>
        <taxon>Bacilli</taxon>
        <taxon>Bacillales</taxon>
        <taxon>Bacillaceae</taxon>
        <taxon>Bacillus</taxon>
    </lineage>
</organism>
<keyword evidence="5" id="KW-1185">Reference proteome</keyword>
<dbReference type="GO" id="GO:0008483">
    <property type="term" value="F:transaminase activity"/>
    <property type="evidence" value="ECO:0007669"/>
    <property type="project" value="UniProtKB-KW"/>
</dbReference>
<keyword evidence="4" id="KW-0032">Aminotransferase</keyword>
<keyword evidence="4" id="KW-0808">Transferase</keyword>
<evidence type="ECO:0000256" key="3">
    <source>
        <dbReference type="RuleBase" id="RU004508"/>
    </source>
</evidence>
<protein>
    <submittedName>
        <fullName evidence="4">DegT/DnrJ/EryC1/StrS family aminotransferase</fullName>
    </submittedName>
</protein>
<dbReference type="InterPro" id="IPR015424">
    <property type="entry name" value="PyrdxlP-dep_Trfase"/>
</dbReference>
<dbReference type="Gene3D" id="3.40.640.10">
    <property type="entry name" value="Type I PLP-dependent aspartate aminotransferase-like (Major domain)"/>
    <property type="match status" value="1"/>
</dbReference>
<gene>
    <name evidence="4" type="ORF">JR050_15590</name>
</gene>
<evidence type="ECO:0000313" key="5">
    <source>
        <dbReference type="Proteomes" id="UP001518925"/>
    </source>
</evidence>
<dbReference type="InterPro" id="IPR015421">
    <property type="entry name" value="PyrdxlP-dep_Trfase_major"/>
</dbReference>
<proteinExistence type="inferred from homology"/>
<dbReference type="PANTHER" id="PTHR30244:SF9">
    <property type="entry name" value="PROTEIN RV3402C"/>
    <property type="match status" value="1"/>
</dbReference>
<dbReference type="RefSeq" id="WP_204204449.1">
    <property type="nucleotide sequence ID" value="NZ_JAFELM010000039.1"/>
</dbReference>
<dbReference type="PIRSF" id="PIRSF000390">
    <property type="entry name" value="PLP_StrS"/>
    <property type="match status" value="1"/>
</dbReference>
<dbReference type="CDD" id="cd00616">
    <property type="entry name" value="AHBA_syn"/>
    <property type="match status" value="1"/>
</dbReference>
<evidence type="ECO:0000313" key="4">
    <source>
        <dbReference type="EMBL" id="MBM6619091.1"/>
    </source>
</evidence>
<dbReference type="Pfam" id="PF01041">
    <property type="entry name" value="DegT_DnrJ_EryC1"/>
    <property type="match status" value="1"/>
</dbReference>
<keyword evidence="1 3" id="KW-0663">Pyridoxal phosphate</keyword>
<dbReference type="PANTHER" id="PTHR30244">
    <property type="entry name" value="TRANSAMINASE"/>
    <property type="match status" value="1"/>
</dbReference>
<evidence type="ECO:0000256" key="2">
    <source>
        <dbReference type="ARBA" id="ARBA00037999"/>
    </source>
</evidence>
<evidence type="ECO:0000256" key="1">
    <source>
        <dbReference type="ARBA" id="ARBA00022898"/>
    </source>
</evidence>
<comment type="similarity">
    <text evidence="2 3">Belongs to the DegT/DnrJ/EryC1 family.</text>
</comment>
<dbReference type="InterPro" id="IPR000653">
    <property type="entry name" value="DegT/StrS_aminotransferase"/>
</dbReference>
<reference evidence="4 5" key="1">
    <citation type="submission" date="2021-02" db="EMBL/GenBank/DDBJ databases">
        <title>Bacillus sp. RD4P76, an endophyte from a halophyte.</title>
        <authorList>
            <person name="Sun J.-Q."/>
        </authorList>
    </citation>
    <scope>NUCLEOTIDE SEQUENCE [LARGE SCALE GENOMIC DNA]</scope>
    <source>
        <strain evidence="4 5">RD4P76</strain>
    </source>
</reference>
<name>A0ABS2DNI8_9BACI</name>
<dbReference type="EMBL" id="JAFELM010000039">
    <property type="protein sequence ID" value="MBM6619091.1"/>
    <property type="molecule type" value="Genomic_DNA"/>
</dbReference>